<feature type="compositionally biased region" description="Low complexity" evidence="8">
    <location>
        <begin position="30"/>
        <end position="48"/>
    </location>
</feature>
<dbReference type="PROSITE" id="PS51314">
    <property type="entry name" value="VPS37_C"/>
    <property type="match status" value="1"/>
</dbReference>
<keyword evidence="11" id="KW-1185">Reference proteome</keyword>
<dbReference type="Proteomes" id="UP000246991">
    <property type="component" value="Unassembled WGS sequence"/>
</dbReference>
<dbReference type="InterPro" id="IPR029012">
    <property type="entry name" value="Helix_hairpin_bin_sf"/>
</dbReference>
<comment type="subcellular location">
    <subcellularLocation>
        <location evidence="1">Endosome</location>
    </subcellularLocation>
</comment>
<feature type="domain" description="VPS37 C-terminal" evidence="9">
    <location>
        <begin position="145"/>
        <end position="230"/>
    </location>
</feature>
<comment type="similarity">
    <text evidence="2">Belongs to the VPS37 family.</text>
</comment>
<comment type="caution">
    <text evidence="10">The sequence shown here is derived from an EMBL/GenBank/DDBJ whole genome shotgun (WGS) entry which is preliminary data.</text>
</comment>
<keyword evidence="4" id="KW-0967">Endosome</keyword>
<evidence type="ECO:0000256" key="4">
    <source>
        <dbReference type="ARBA" id="ARBA00022753"/>
    </source>
</evidence>
<dbReference type="PANTHER" id="PTHR13678">
    <property type="entry name" value="VACUOLAR PROTEIN SORTING-ASSOCIATED PROTEIN 37"/>
    <property type="match status" value="1"/>
</dbReference>
<protein>
    <recommendedName>
        <fullName evidence="9">VPS37 C-terminal domain-containing protein</fullName>
    </recommendedName>
</protein>
<evidence type="ECO:0000256" key="7">
    <source>
        <dbReference type="SAM" id="Coils"/>
    </source>
</evidence>
<keyword evidence="5 6" id="KW-0653">Protein transport</keyword>
<evidence type="ECO:0000313" key="11">
    <source>
        <dbReference type="Proteomes" id="UP000246991"/>
    </source>
</evidence>
<evidence type="ECO:0000256" key="2">
    <source>
        <dbReference type="ARBA" id="ARBA00007617"/>
    </source>
</evidence>
<accession>A0A317SSZ6</accession>
<name>A0A317SSZ6_9PEZI</name>
<keyword evidence="3 6" id="KW-0813">Transport</keyword>
<gene>
    <name evidence="10" type="ORF">C7212DRAFT_292952</name>
</gene>
<evidence type="ECO:0000256" key="6">
    <source>
        <dbReference type="PROSITE-ProRule" id="PRU00646"/>
    </source>
</evidence>
<dbReference type="Gene3D" id="1.10.287.660">
    <property type="entry name" value="Helix hairpin bin"/>
    <property type="match status" value="1"/>
</dbReference>
<dbReference type="OrthoDB" id="10260857at2759"/>
<dbReference type="PANTHER" id="PTHR13678:SF2">
    <property type="entry name" value="VACUOLAR PROTEIN SORTING-ASSOCIATED PROTEIN 37A"/>
    <property type="match status" value="1"/>
</dbReference>
<dbReference type="InterPro" id="IPR009851">
    <property type="entry name" value="Mod_r"/>
</dbReference>
<dbReference type="Pfam" id="PF07200">
    <property type="entry name" value="Mod_r"/>
    <property type="match status" value="1"/>
</dbReference>
<evidence type="ECO:0000256" key="3">
    <source>
        <dbReference type="ARBA" id="ARBA00022448"/>
    </source>
</evidence>
<evidence type="ECO:0000313" key="10">
    <source>
        <dbReference type="EMBL" id="PWW77484.1"/>
    </source>
</evidence>
<dbReference type="STRING" id="42249.A0A317SSZ6"/>
<dbReference type="GO" id="GO:0006623">
    <property type="term" value="P:protein targeting to vacuole"/>
    <property type="evidence" value="ECO:0007669"/>
    <property type="project" value="TreeGrafter"/>
</dbReference>
<organism evidence="10 11">
    <name type="scientific">Tuber magnatum</name>
    <name type="common">white Piedmont truffle</name>
    <dbReference type="NCBI Taxonomy" id="42249"/>
    <lineage>
        <taxon>Eukaryota</taxon>
        <taxon>Fungi</taxon>
        <taxon>Dikarya</taxon>
        <taxon>Ascomycota</taxon>
        <taxon>Pezizomycotina</taxon>
        <taxon>Pezizomycetes</taxon>
        <taxon>Pezizales</taxon>
        <taxon>Tuberaceae</taxon>
        <taxon>Tuber</taxon>
    </lineage>
</organism>
<dbReference type="AlphaFoldDB" id="A0A317SSZ6"/>
<reference evidence="10 11" key="1">
    <citation type="submission" date="2018-03" db="EMBL/GenBank/DDBJ databases">
        <title>Genomes of Pezizomycetes fungi and the evolution of truffles.</title>
        <authorList>
            <person name="Murat C."/>
            <person name="Payen T."/>
            <person name="Noel B."/>
            <person name="Kuo A."/>
            <person name="Martin F.M."/>
        </authorList>
    </citation>
    <scope>NUCLEOTIDE SEQUENCE [LARGE SCALE GENOMIC DNA]</scope>
    <source>
        <strain evidence="10">091103-1</strain>
    </source>
</reference>
<feature type="coiled-coil region" evidence="7">
    <location>
        <begin position="113"/>
        <end position="147"/>
    </location>
</feature>
<dbReference type="GO" id="GO:0000813">
    <property type="term" value="C:ESCRT I complex"/>
    <property type="evidence" value="ECO:0007669"/>
    <property type="project" value="UniProtKB-ARBA"/>
</dbReference>
<dbReference type="EMBL" id="PYWC01000022">
    <property type="protein sequence ID" value="PWW77484.1"/>
    <property type="molecule type" value="Genomic_DNA"/>
</dbReference>
<feature type="compositionally biased region" description="Pro residues" evidence="8">
    <location>
        <begin position="20"/>
        <end position="29"/>
    </location>
</feature>
<feature type="compositionally biased region" description="Pro residues" evidence="8">
    <location>
        <begin position="49"/>
        <end position="60"/>
    </location>
</feature>
<feature type="compositionally biased region" description="Low complexity" evidence="8">
    <location>
        <begin position="1"/>
        <end position="19"/>
    </location>
</feature>
<sequence length="230" mass="25207">MEQPMSTPSSYESSASYDPNLPPAPPPKPISSAAGSRTTSPMPAGALSAPPPPPPPPLPPTDDGFIPSVLLNKSRDDLEHILNSPQLLEALFATTHPTAASADAVLIANLQYNAELAARLAALESKLATARESTERALVEARQLERTWRDKEKEMYQALQPFSSPALYSRLVNAVGDSEAVADAMAESFLEEGGRDVGEFVREYRALRKMYHLRKERKERWDEGRVGGWR</sequence>
<evidence type="ECO:0000256" key="8">
    <source>
        <dbReference type="SAM" id="MobiDB-lite"/>
    </source>
</evidence>
<dbReference type="GO" id="GO:0006612">
    <property type="term" value="P:protein targeting to membrane"/>
    <property type="evidence" value="ECO:0007669"/>
    <property type="project" value="TreeGrafter"/>
</dbReference>
<feature type="region of interest" description="Disordered" evidence="8">
    <location>
        <begin position="1"/>
        <end position="67"/>
    </location>
</feature>
<evidence type="ECO:0000259" key="9">
    <source>
        <dbReference type="PROSITE" id="PS51314"/>
    </source>
</evidence>
<keyword evidence="7" id="KW-0175">Coiled coil</keyword>
<dbReference type="InterPro" id="IPR037202">
    <property type="entry name" value="ESCRT_assembly_dom"/>
</dbReference>
<proteinExistence type="inferred from homology"/>
<evidence type="ECO:0000256" key="5">
    <source>
        <dbReference type="ARBA" id="ARBA00022927"/>
    </source>
</evidence>
<dbReference type="GO" id="GO:0043162">
    <property type="term" value="P:ubiquitin-dependent protein catabolic process via the multivesicular body sorting pathway"/>
    <property type="evidence" value="ECO:0007669"/>
    <property type="project" value="UniProtKB-ARBA"/>
</dbReference>
<dbReference type="SUPFAM" id="SSF140111">
    <property type="entry name" value="Endosomal sorting complex assembly domain"/>
    <property type="match status" value="1"/>
</dbReference>
<evidence type="ECO:0000256" key="1">
    <source>
        <dbReference type="ARBA" id="ARBA00004177"/>
    </source>
</evidence>